<reference evidence="5 6" key="1">
    <citation type="journal article" date="2017" name="Environ. Microbiol.">
        <title>Decay of the glycolytic pathway and adaptation to intranuclear parasitism within Enterocytozoonidae microsporidia.</title>
        <authorList>
            <person name="Wiredu Boakye D."/>
            <person name="Jaroenlak P."/>
            <person name="Prachumwat A."/>
            <person name="Williams T.A."/>
            <person name="Bateman K.S."/>
            <person name="Itsathitphaisarn O."/>
            <person name="Sritunyalucksana K."/>
            <person name="Paszkiewicz K.H."/>
            <person name="Moore K.A."/>
            <person name="Stentiford G.D."/>
            <person name="Williams B.A."/>
        </authorList>
    </citation>
    <scope>NUCLEOTIDE SEQUENCE [LARGE SCALE GENOMIC DNA]</scope>
    <source>
        <strain evidence="5 6">TH1</strain>
    </source>
</reference>
<evidence type="ECO:0000313" key="5">
    <source>
        <dbReference type="EMBL" id="OQS54174.1"/>
    </source>
</evidence>
<gene>
    <name evidence="5" type="primary">RPL18</name>
    <name evidence="5" type="ORF">EHP00_1455</name>
</gene>
<dbReference type="SUPFAM" id="SSF52080">
    <property type="entry name" value="Ribosomal proteins L15p and L18e"/>
    <property type="match status" value="1"/>
</dbReference>
<dbReference type="InterPro" id="IPR000039">
    <property type="entry name" value="Ribosomal_eL18"/>
</dbReference>
<evidence type="ECO:0000259" key="4">
    <source>
        <dbReference type="Pfam" id="PF17135"/>
    </source>
</evidence>
<evidence type="ECO:0000256" key="3">
    <source>
        <dbReference type="ARBA" id="ARBA00023274"/>
    </source>
</evidence>
<feature type="domain" description="Large ribosomal subunit protein uL15/eL18" evidence="4">
    <location>
        <begin position="26"/>
        <end position="156"/>
    </location>
</feature>
<dbReference type="Proteomes" id="UP000192758">
    <property type="component" value="Unassembled WGS sequence"/>
</dbReference>
<evidence type="ECO:0000256" key="2">
    <source>
        <dbReference type="ARBA" id="ARBA00022980"/>
    </source>
</evidence>
<evidence type="ECO:0000313" key="6">
    <source>
        <dbReference type="Proteomes" id="UP000192758"/>
    </source>
</evidence>
<dbReference type="GO" id="GO:0006412">
    <property type="term" value="P:translation"/>
    <property type="evidence" value="ECO:0007669"/>
    <property type="project" value="InterPro"/>
</dbReference>
<accession>A0A1W0E4K5</accession>
<keyword evidence="6" id="KW-1185">Reference proteome</keyword>
<dbReference type="InterPro" id="IPR036227">
    <property type="entry name" value="Ribosomal_uL15/eL18_sf"/>
</dbReference>
<dbReference type="Pfam" id="PF17135">
    <property type="entry name" value="Ribosomal_L18"/>
    <property type="match status" value="1"/>
</dbReference>
<evidence type="ECO:0000256" key="1">
    <source>
        <dbReference type="ARBA" id="ARBA00006815"/>
    </source>
</evidence>
<dbReference type="SMR" id="A0A1W0E4K5"/>
<protein>
    <submittedName>
        <fullName evidence="5">RPL18</fullName>
    </submittedName>
</protein>
<dbReference type="EMBL" id="MNPJ01000022">
    <property type="protein sequence ID" value="OQS54174.1"/>
    <property type="molecule type" value="Genomic_DNA"/>
</dbReference>
<keyword evidence="3" id="KW-0687">Ribonucleoprotein</keyword>
<dbReference type="VEuPathDB" id="MicrosporidiaDB:EHP00_1455"/>
<keyword evidence="2" id="KW-0689">Ribosomal protein</keyword>
<sequence>MLKVKQAQHQSQLDFFTKIIDAHPIMKRVVRRLATTNRVRQPVKVSKVIDVCKSGKIPVIVAKLLDDERILELPANMQIVAFKCSHTVKRKVESAGGKIFTLDQMIKVSNGDLSKLQFVQTDPSQRKSSKYWGLAPGEKGSTAYPRANNKCKNKEKRVNVPKKVKYDFDNEFSNE</sequence>
<comment type="caution">
    <text evidence="5">The sequence shown here is derived from an EMBL/GenBank/DDBJ whole genome shotgun (WGS) entry which is preliminary data.</text>
</comment>
<dbReference type="STRING" id="646526.A0A1W0E4K5"/>
<organism evidence="5 6">
    <name type="scientific">Ecytonucleospora hepatopenaei</name>
    <dbReference type="NCBI Taxonomy" id="646526"/>
    <lineage>
        <taxon>Eukaryota</taxon>
        <taxon>Fungi</taxon>
        <taxon>Fungi incertae sedis</taxon>
        <taxon>Microsporidia</taxon>
        <taxon>Enterocytozoonidae</taxon>
        <taxon>Ecytonucleospora</taxon>
    </lineage>
</organism>
<name>A0A1W0E4K5_9MICR</name>
<proteinExistence type="inferred from homology"/>
<dbReference type="PANTHER" id="PTHR10934">
    <property type="entry name" value="60S RIBOSOMAL PROTEIN L18"/>
    <property type="match status" value="1"/>
</dbReference>
<dbReference type="GO" id="GO:0003735">
    <property type="term" value="F:structural constituent of ribosome"/>
    <property type="evidence" value="ECO:0007669"/>
    <property type="project" value="InterPro"/>
</dbReference>
<dbReference type="GO" id="GO:0022625">
    <property type="term" value="C:cytosolic large ribosomal subunit"/>
    <property type="evidence" value="ECO:0007669"/>
    <property type="project" value="TreeGrafter"/>
</dbReference>
<dbReference type="OrthoDB" id="6353017at2759"/>
<dbReference type="PANTHER" id="PTHR10934:SF2">
    <property type="entry name" value="LARGE RIBOSOMAL SUBUNIT PROTEIN EL18"/>
    <property type="match status" value="1"/>
</dbReference>
<dbReference type="GO" id="GO:0003723">
    <property type="term" value="F:RNA binding"/>
    <property type="evidence" value="ECO:0007669"/>
    <property type="project" value="TreeGrafter"/>
</dbReference>
<dbReference type="AlphaFoldDB" id="A0A1W0E4K5"/>
<dbReference type="InterPro" id="IPR021131">
    <property type="entry name" value="Ribosomal_uL15/eL18"/>
</dbReference>
<dbReference type="Gene3D" id="3.100.10.10">
    <property type="match status" value="1"/>
</dbReference>
<comment type="similarity">
    <text evidence="1">Belongs to the eukaryotic ribosomal protein eL18 family.</text>
</comment>